<evidence type="ECO:0000313" key="5">
    <source>
        <dbReference type="Proteomes" id="UP000092698"/>
    </source>
</evidence>
<gene>
    <name evidence="4" type="primary">pkn1</name>
    <name evidence="4" type="ORF">A6F65_00918</name>
</gene>
<dbReference type="PANTHER" id="PTHR23150">
    <property type="entry name" value="SULFATASE MODIFYING FACTOR 1, 2"/>
    <property type="match status" value="1"/>
</dbReference>
<proteinExistence type="predicted"/>
<dbReference type="GO" id="GO:0120147">
    <property type="term" value="F:formylglycine-generating oxidase activity"/>
    <property type="evidence" value="ECO:0007669"/>
    <property type="project" value="TreeGrafter"/>
</dbReference>
<organism evidence="4 5">
    <name type="scientific">Paraurantiacibacter namhicola</name>
    <dbReference type="NCBI Taxonomy" id="645517"/>
    <lineage>
        <taxon>Bacteria</taxon>
        <taxon>Pseudomonadati</taxon>
        <taxon>Pseudomonadota</taxon>
        <taxon>Alphaproteobacteria</taxon>
        <taxon>Sphingomonadales</taxon>
        <taxon>Erythrobacteraceae</taxon>
        <taxon>Paraurantiacibacter</taxon>
    </lineage>
</organism>
<dbReference type="InterPro" id="IPR005532">
    <property type="entry name" value="SUMF_dom"/>
</dbReference>
<dbReference type="InterPro" id="IPR042095">
    <property type="entry name" value="SUMF_sf"/>
</dbReference>
<dbReference type="SUPFAM" id="SSF56436">
    <property type="entry name" value="C-type lectin-like"/>
    <property type="match status" value="1"/>
</dbReference>
<keyword evidence="2" id="KW-0732">Signal</keyword>
<accession>A0A1C7D700</accession>
<dbReference type="Proteomes" id="UP000092698">
    <property type="component" value="Chromosome"/>
</dbReference>
<dbReference type="RefSeq" id="WP_083989226.1">
    <property type="nucleotide sequence ID" value="NZ_CP016545.1"/>
</dbReference>
<feature type="compositionally biased region" description="Basic and acidic residues" evidence="1">
    <location>
        <begin position="257"/>
        <end position="268"/>
    </location>
</feature>
<dbReference type="PATRIC" id="fig|645517.4.peg.911"/>
<dbReference type="Gene3D" id="3.90.1580.10">
    <property type="entry name" value="paralog of FGE (formylglycine-generating enzyme)"/>
    <property type="match status" value="1"/>
</dbReference>
<dbReference type="AlphaFoldDB" id="A0A1C7D700"/>
<evidence type="ECO:0000256" key="1">
    <source>
        <dbReference type="SAM" id="MobiDB-lite"/>
    </source>
</evidence>
<dbReference type="OrthoDB" id="9768004at2"/>
<dbReference type="PROSITE" id="PS51257">
    <property type="entry name" value="PROKAR_LIPOPROTEIN"/>
    <property type="match status" value="1"/>
</dbReference>
<feature type="region of interest" description="Disordered" evidence="1">
    <location>
        <begin position="257"/>
        <end position="281"/>
    </location>
</feature>
<dbReference type="InterPro" id="IPR051043">
    <property type="entry name" value="Sulfatase_Mod_Factor_Kinase"/>
</dbReference>
<feature type="chain" id="PRO_5008884351" evidence="2">
    <location>
        <begin position="21"/>
        <end position="334"/>
    </location>
</feature>
<name>A0A1C7D700_9SPHN</name>
<evidence type="ECO:0000256" key="2">
    <source>
        <dbReference type="SAM" id="SignalP"/>
    </source>
</evidence>
<dbReference type="InterPro" id="IPR016187">
    <property type="entry name" value="CTDL_fold"/>
</dbReference>
<reference evidence="4 5" key="1">
    <citation type="submission" date="2016-07" db="EMBL/GenBank/DDBJ databases">
        <title>Complete genome sequence of Altererythrobacter namhicola JCM 16345T, containing esterase-encoding genes.</title>
        <authorList>
            <person name="Cheng H."/>
            <person name="Wu Y.-H."/>
            <person name="Jian S.-L."/>
            <person name="Huo Y.-Y."/>
            <person name="Wang C.-S."/>
            <person name="Xu X.-W."/>
        </authorList>
    </citation>
    <scope>NUCLEOTIDE SEQUENCE [LARGE SCALE GENOMIC DNA]</scope>
    <source>
        <strain evidence="4 5">JCM 16345</strain>
    </source>
</reference>
<feature type="signal peptide" evidence="2">
    <location>
        <begin position="1"/>
        <end position="20"/>
    </location>
</feature>
<dbReference type="EMBL" id="CP016545">
    <property type="protein sequence ID" value="ANU07228.1"/>
    <property type="molecule type" value="Genomic_DNA"/>
</dbReference>
<dbReference type="PANTHER" id="PTHR23150:SF19">
    <property type="entry name" value="FORMYLGLYCINE-GENERATING ENZYME"/>
    <property type="match status" value="1"/>
</dbReference>
<dbReference type="KEGG" id="anh:A6F65_00918"/>
<keyword evidence="4" id="KW-0418">Kinase</keyword>
<keyword evidence="4" id="KW-0808">Transferase</keyword>
<protein>
    <submittedName>
        <fullName evidence="4">Serine/threonine-protein kinase pkn1</fullName>
        <ecNumber evidence="4">2.7.11.1</ecNumber>
    </submittedName>
</protein>
<sequence>MKRSLLLTAGCGLAVLVACSGETETQDIAAAAARDCAALSDEPVRIGGGTFRMGQADVYAEEGPVRETTVDGFWIDPHEVTNRQFAEFVEETGYVTLAEKPVDPALFGVPEDQIPPDMLQPGSAVFTPPAQPSMNYADWWEYMPGASWKKPYGPDGAEAAPDEPVVHLAWEDMVAYAEWKGGRMPTEAEWEFAASAGQEPSKDQPEQANSWQGAFPMENRETDGFKGIAPVGCYAPNANGLYDMVGNVWEVTSDYFRPGHDPAQRDNPRGPAPSEAYDPLNAGGLEVSRTVKGGSYLCAPNYCQRYRPASRQGRDPTMGTSNVGFRLAYDEEPA</sequence>
<evidence type="ECO:0000259" key="3">
    <source>
        <dbReference type="Pfam" id="PF03781"/>
    </source>
</evidence>
<dbReference type="Pfam" id="PF03781">
    <property type="entry name" value="FGE-sulfatase"/>
    <property type="match status" value="1"/>
</dbReference>
<keyword evidence="5" id="KW-1185">Reference proteome</keyword>
<dbReference type="EC" id="2.7.11.1" evidence="4"/>
<dbReference type="STRING" id="645517.A6F65_00918"/>
<evidence type="ECO:0000313" key="4">
    <source>
        <dbReference type="EMBL" id="ANU07228.1"/>
    </source>
</evidence>
<feature type="region of interest" description="Disordered" evidence="1">
    <location>
        <begin position="308"/>
        <end position="334"/>
    </location>
</feature>
<feature type="domain" description="Sulfatase-modifying factor enzyme-like" evidence="3">
    <location>
        <begin position="42"/>
        <end position="328"/>
    </location>
</feature>
<dbReference type="GO" id="GO:0004674">
    <property type="term" value="F:protein serine/threonine kinase activity"/>
    <property type="evidence" value="ECO:0007669"/>
    <property type="project" value="UniProtKB-EC"/>
</dbReference>